<feature type="region of interest" description="Disordered" evidence="1">
    <location>
        <begin position="66"/>
        <end position="94"/>
    </location>
</feature>
<feature type="region of interest" description="Disordered" evidence="1">
    <location>
        <begin position="235"/>
        <end position="271"/>
    </location>
</feature>
<protein>
    <recommendedName>
        <fullName evidence="2">RNase MRP protein 1 RNA binding domain-containing protein</fullName>
    </recommendedName>
</protein>
<dbReference type="EMBL" id="JAVHJO010000003">
    <property type="protein sequence ID" value="KAK6541679.1"/>
    <property type="molecule type" value="Genomic_DNA"/>
</dbReference>
<accession>A0AAV9XKF9</accession>
<feature type="compositionally biased region" description="Acidic residues" evidence="1">
    <location>
        <begin position="241"/>
        <end position="250"/>
    </location>
</feature>
<dbReference type="Proteomes" id="UP001365542">
    <property type="component" value="Unassembled WGS sequence"/>
</dbReference>
<dbReference type="GO" id="GO:0000172">
    <property type="term" value="C:ribonuclease MRP complex"/>
    <property type="evidence" value="ECO:0007669"/>
    <property type="project" value="InterPro"/>
</dbReference>
<dbReference type="AlphaFoldDB" id="A0AAV9XKF9"/>
<feature type="domain" description="RNase MRP protein 1 RNA binding" evidence="2">
    <location>
        <begin position="28"/>
        <end position="152"/>
    </location>
</feature>
<dbReference type="InterPro" id="IPR047205">
    <property type="entry name" value="RMP1"/>
</dbReference>
<dbReference type="InterPro" id="IPR047204">
    <property type="entry name" value="RMP1_RBD"/>
</dbReference>
<dbReference type="PANTHER" id="PTHR37792">
    <property type="entry name" value="RIBONUCLEASE MRP PROTEIN SUBUNIT RMP1"/>
    <property type="match status" value="1"/>
</dbReference>
<keyword evidence="4" id="KW-1185">Reference proteome</keyword>
<name>A0AAV9XKF9_9PEZI</name>
<comment type="caution">
    <text evidence="3">The sequence shown here is derived from an EMBL/GenBank/DDBJ whole genome shotgun (WGS) entry which is preliminary data.</text>
</comment>
<dbReference type="Pfam" id="PF20945">
    <property type="entry name" value="RMP1"/>
    <property type="match status" value="1"/>
</dbReference>
<dbReference type="GO" id="GO:0000466">
    <property type="term" value="P:maturation of 5.8S rRNA from tricistronic rRNA transcript (SSU-rRNA, 5.8S rRNA, LSU-rRNA)"/>
    <property type="evidence" value="ECO:0007669"/>
    <property type="project" value="TreeGrafter"/>
</dbReference>
<evidence type="ECO:0000256" key="1">
    <source>
        <dbReference type="SAM" id="MobiDB-lite"/>
    </source>
</evidence>
<dbReference type="PANTHER" id="PTHR37792:SF1">
    <property type="entry name" value="RIBONUCLEASE MRP PROTEIN SUBUNIT RMP1"/>
    <property type="match status" value="1"/>
</dbReference>
<sequence>MSPPPTDTAPVALSPTSLASLLASERNILHLLVYKSKNQHKSSLWFKWLRMLKSSIERIISHLQETYQPTSPPSPAHSDTSSSNDDEDPKDDGNAAKLQNLKITLLKDEIFKSHLSRLHVAIIPNAFTAFTHLITSTQYAGIGMVALACLARVSTLLQPFTEVENTDIGIDIKQPQAVNNDEILKTTNENGEREGEVEDTGEVISRDTTHIITSRIRKTPTDQVDGTDATLKRRKVRISDNQEDSSDDELSMLPESNEDVNQSTKRTAIDDLFADI</sequence>
<gene>
    <name evidence="3" type="ORF">TWF694_007471</name>
</gene>
<proteinExistence type="predicted"/>
<organism evidence="3 4">
    <name type="scientific">Orbilia ellipsospora</name>
    <dbReference type="NCBI Taxonomy" id="2528407"/>
    <lineage>
        <taxon>Eukaryota</taxon>
        <taxon>Fungi</taxon>
        <taxon>Dikarya</taxon>
        <taxon>Ascomycota</taxon>
        <taxon>Pezizomycotina</taxon>
        <taxon>Orbiliomycetes</taxon>
        <taxon>Orbiliales</taxon>
        <taxon>Orbiliaceae</taxon>
        <taxon>Orbilia</taxon>
    </lineage>
</organism>
<reference evidence="3 4" key="1">
    <citation type="submission" date="2019-10" db="EMBL/GenBank/DDBJ databases">
        <authorList>
            <person name="Palmer J.M."/>
        </authorList>
    </citation>
    <scope>NUCLEOTIDE SEQUENCE [LARGE SCALE GENOMIC DNA]</scope>
    <source>
        <strain evidence="3 4">TWF694</strain>
    </source>
</reference>
<dbReference type="GO" id="GO:0042134">
    <property type="term" value="F:rRNA primary transcript binding"/>
    <property type="evidence" value="ECO:0007669"/>
    <property type="project" value="InterPro"/>
</dbReference>
<dbReference type="CDD" id="cd22573">
    <property type="entry name" value="RMP1_RBD"/>
    <property type="match status" value="1"/>
</dbReference>
<evidence type="ECO:0000313" key="3">
    <source>
        <dbReference type="EMBL" id="KAK6541679.1"/>
    </source>
</evidence>
<evidence type="ECO:0000313" key="4">
    <source>
        <dbReference type="Proteomes" id="UP001365542"/>
    </source>
</evidence>
<dbReference type="GO" id="GO:0000294">
    <property type="term" value="P:nuclear-transcribed mRNA catabolic process, RNase MRP-dependent"/>
    <property type="evidence" value="ECO:0007669"/>
    <property type="project" value="TreeGrafter"/>
</dbReference>
<evidence type="ECO:0000259" key="2">
    <source>
        <dbReference type="Pfam" id="PF20945"/>
    </source>
</evidence>